<organism evidence="3 4">
    <name type="scientific">Buddleja alternifolia</name>
    <dbReference type="NCBI Taxonomy" id="168488"/>
    <lineage>
        <taxon>Eukaryota</taxon>
        <taxon>Viridiplantae</taxon>
        <taxon>Streptophyta</taxon>
        <taxon>Embryophyta</taxon>
        <taxon>Tracheophyta</taxon>
        <taxon>Spermatophyta</taxon>
        <taxon>Magnoliopsida</taxon>
        <taxon>eudicotyledons</taxon>
        <taxon>Gunneridae</taxon>
        <taxon>Pentapetalae</taxon>
        <taxon>asterids</taxon>
        <taxon>lamiids</taxon>
        <taxon>Lamiales</taxon>
        <taxon>Scrophulariaceae</taxon>
        <taxon>Buddlejeae</taxon>
        <taxon>Buddleja</taxon>
    </lineage>
</organism>
<feature type="domain" description="Response regulatory" evidence="2">
    <location>
        <begin position="14"/>
        <end position="127"/>
    </location>
</feature>
<reference evidence="3" key="1">
    <citation type="submission" date="2019-10" db="EMBL/GenBank/DDBJ databases">
        <authorList>
            <person name="Zhang R."/>
            <person name="Pan Y."/>
            <person name="Wang J."/>
            <person name="Ma R."/>
            <person name="Yu S."/>
        </authorList>
    </citation>
    <scope>NUCLEOTIDE SEQUENCE</scope>
    <source>
        <strain evidence="3">LA-IB0</strain>
        <tissue evidence="3">Leaf</tissue>
    </source>
</reference>
<accession>A0AAV6Y7C8</accession>
<protein>
    <recommendedName>
        <fullName evidence="2">Response regulatory domain-containing protein</fullName>
    </recommendedName>
</protein>
<dbReference type="InterPro" id="IPR001789">
    <property type="entry name" value="Sig_transdc_resp-reg_receiver"/>
</dbReference>
<dbReference type="InterPro" id="IPR011006">
    <property type="entry name" value="CheY-like_superfamily"/>
</dbReference>
<feature type="modified residue" description="4-aspartylphosphate" evidence="1">
    <location>
        <position position="65"/>
    </location>
</feature>
<evidence type="ECO:0000256" key="1">
    <source>
        <dbReference type="PROSITE-ProRule" id="PRU00169"/>
    </source>
</evidence>
<dbReference type="Proteomes" id="UP000826271">
    <property type="component" value="Unassembled WGS sequence"/>
</dbReference>
<dbReference type="Gene3D" id="1.10.10.60">
    <property type="entry name" value="Homeodomain-like"/>
    <property type="match status" value="1"/>
</dbReference>
<evidence type="ECO:0000313" key="4">
    <source>
        <dbReference type="Proteomes" id="UP000826271"/>
    </source>
</evidence>
<gene>
    <name evidence="3" type="ORF">BUALT_Bualt01G0152800</name>
</gene>
<comment type="caution">
    <text evidence="3">The sequence shown here is derived from an EMBL/GenBank/DDBJ whole genome shotgun (WGS) entry which is preliminary data.</text>
</comment>
<sequence length="233" mass="27120">MADEQENAFPVSFRGLIVTPDTGFGLYLEDLLTQCKLTFKTTGSGAEAIELLQKKEDKFDFVICDDQIADTHLIRLVERLKYNMGQEVAFLSSDAKLRNTARCHGAHWYFNRPPKVEDIKKISEYLNWWLEVVINHIEIKEDREYEDILFTKKPLENFCPFELMPKDDVWPVEVFEKFVAAVKLLAPKVHAGGVMKLMNVEGLAPVDVENQLMRYRIQRTTRDRIFPGVTYWK</sequence>
<keyword evidence="4" id="KW-1185">Reference proteome</keyword>
<evidence type="ECO:0000313" key="3">
    <source>
        <dbReference type="EMBL" id="KAG8391101.1"/>
    </source>
</evidence>
<keyword evidence="1" id="KW-0597">Phosphoprotein</keyword>
<dbReference type="AlphaFoldDB" id="A0AAV6Y7C8"/>
<dbReference type="GO" id="GO:0000160">
    <property type="term" value="P:phosphorelay signal transduction system"/>
    <property type="evidence" value="ECO:0007669"/>
    <property type="project" value="InterPro"/>
</dbReference>
<dbReference type="Gene3D" id="3.40.50.2300">
    <property type="match status" value="1"/>
</dbReference>
<evidence type="ECO:0000259" key="2">
    <source>
        <dbReference type="PROSITE" id="PS50110"/>
    </source>
</evidence>
<name>A0AAV6Y7C8_9LAMI</name>
<dbReference type="SUPFAM" id="SSF52172">
    <property type="entry name" value="CheY-like"/>
    <property type="match status" value="1"/>
</dbReference>
<proteinExistence type="predicted"/>
<dbReference type="PROSITE" id="PS50110">
    <property type="entry name" value="RESPONSE_REGULATORY"/>
    <property type="match status" value="1"/>
</dbReference>
<dbReference type="EMBL" id="WHWC01000001">
    <property type="protein sequence ID" value="KAG8391101.1"/>
    <property type="molecule type" value="Genomic_DNA"/>
</dbReference>